<feature type="domain" description="C3H1-type" evidence="11">
    <location>
        <begin position="332"/>
        <end position="362"/>
    </location>
</feature>
<dbReference type="Pfam" id="PF00076">
    <property type="entry name" value="RRM_1"/>
    <property type="match status" value="1"/>
</dbReference>
<evidence type="ECO:0000313" key="12">
    <source>
        <dbReference type="EMBL" id="KMZ67623.1"/>
    </source>
</evidence>
<dbReference type="GO" id="GO:0005681">
    <property type="term" value="C:spliceosomal complex"/>
    <property type="evidence" value="ECO:0000318"/>
    <property type="project" value="GO_Central"/>
</dbReference>
<feature type="region of interest" description="Disordered" evidence="9">
    <location>
        <begin position="147"/>
        <end position="176"/>
    </location>
</feature>
<evidence type="ECO:0000256" key="5">
    <source>
        <dbReference type="ARBA" id="ARBA00022884"/>
    </source>
</evidence>
<dbReference type="InterPro" id="IPR000571">
    <property type="entry name" value="Znf_CCCH"/>
</dbReference>
<protein>
    <submittedName>
        <fullName evidence="12">Putative U2 splicing factor subunit</fullName>
    </submittedName>
</protein>
<keyword evidence="5 7" id="KW-0694">RNA-binding</keyword>
<dbReference type="OMA" id="MDLRIME"/>
<dbReference type="GO" id="GO:0008270">
    <property type="term" value="F:zinc ion binding"/>
    <property type="evidence" value="ECO:0007669"/>
    <property type="project" value="UniProtKB-KW"/>
</dbReference>
<evidence type="ECO:0000256" key="9">
    <source>
        <dbReference type="SAM" id="MobiDB-lite"/>
    </source>
</evidence>
<dbReference type="Pfam" id="PF00642">
    <property type="entry name" value="zf-CCCH"/>
    <property type="match status" value="2"/>
</dbReference>
<dbReference type="PROSITE" id="PS50103">
    <property type="entry name" value="ZF_C3H1"/>
    <property type="match status" value="2"/>
</dbReference>
<dbReference type="PANTHER" id="PTHR12620">
    <property type="entry name" value="U2 SNRNP AUXILIARY FACTOR, SMALL SUBUNIT"/>
    <property type="match status" value="1"/>
</dbReference>
<dbReference type="STRING" id="29655.A0A0K9PF01"/>
<keyword evidence="13" id="KW-1185">Reference proteome</keyword>
<feature type="compositionally biased region" description="Polar residues" evidence="9">
    <location>
        <begin position="514"/>
        <end position="525"/>
    </location>
</feature>
<dbReference type="PROSITE" id="PS50102">
    <property type="entry name" value="RRM"/>
    <property type="match status" value="1"/>
</dbReference>
<evidence type="ECO:0000259" key="11">
    <source>
        <dbReference type="PROSITE" id="PS50103"/>
    </source>
</evidence>
<feature type="region of interest" description="Disordered" evidence="9">
    <location>
        <begin position="82"/>
        <end position="115"/>
    </location>
</feature>
<dbReference type="GO" id="GO:0000398">
    <property type="term" value="P:mRNA splicing, via spliceosome"/>
    <property type="evidence" value="ECO:0000318"/>
    <property type="project" value="GO_Central"/>
</dbReference>
<dbReference type="Proteomes" id="UP000036987">
    <property type="component" value="Unassembled WGS sequence"/>
</dbReference>
<dbReference type="FunFam" id="3.30.70.330:FF:000318">
    <property type="entry name" value="Zinc finger CCCH domain-containing protein 5"/>
    <property type="match status" value="1"/>
</dbReference>
<evidence type="ECO:0000256" key="1">
    <source>
        <dbReference type="ARBA" id="ARBA00022723"/>
    </source>
</evidence>
<organism evidence="12 13">
    <name type="scientific">Zostera marina</name>
    <name type="common">Eelgrass</name>
    <dbReference type="NCBI Taxonomy" id="29655"/>
    <lineage>
        <taxon>Eukaryota</taxon>
        <taxon>Viridiplantae</taxon>
        <taxon>Streptophyta</taxon>
        <taxon>Embryophyta</taxon>
        <taxon>Tracheophyta</taxon>
        <taxon>Spermatophyta</taxon>
        <taxon>Magnoliopsida</taxon>
        <taxon>Liliopsida</taxon>
        <taxon>Zosteraceae</taxon>
        <taxon>Zostera</taxon>
    </lineage>
</organism>
<dbReference type="OrthoDB" id="423462at2759"/>
<feature type="compositionally biased region" description="Basic and acidic residues" evidence="9">
    <location>
        <begin position="28"/>
        <end position="46"/>
    </location>
</feature>
<comment type="caution">
    <text evidence="12">The sequence shown here is derived from an EMBL/GenBank/DDBJ whole genome shotgun (WGS) entry which is preliminary data.</text>
</comment>
<reference evidence="13" key="1">
    <citation type="journal article" date="2016" name="Nature">
        <title>The genome of the seagrass Zostera marina reveals angiosperm adaptation to the sea.</title>
        <authorList>
            <person name="Olsen J.L."/>
            <person name="Rouze P."/>
            <person name="Verhelst B."/>
            <person name="Lin Y.-C."/>
            <person name="Bayer T."/>
            <person name="Collen J."/>
            <person name="Dattolo E."/>
            <person name="De Paoli E."/>
            <person name="Dittami S."/>
            <person name="Maumus F."/>
            <person name="Michel G."/>
            <person name="Kersting A."/>
            <person name="Lauritano C."/>
            <person name="Lohaus R."/>
            <person name="Toepel M."/>
            <person name="Tonon T."/>
            <person name="Vanneste K."/>
            <person name="Amirebrahimi M."/>
            <person name="Brakel J."/>
            <person name="Bostroem C."/>
            <person name="Chovatia M."/>
            <person name="Grimwood J."/>
            <person name="Jenkins J.W."/>
            <person name="Jueterbock A."/>
            <person name="Mraz A."/>
            <person name="Stam W.T."/>
            <person name="Tice H."/>
            <person name="Bornberg-Bauer E."/>
            <person name="Green P.J."/>
            <person name="Pearson G.A."/>
            <person name="Procaccini G."/>
            <person name="Duarte C.M."/>
            <person name="Schmutz J."/>
            <person name="Reusch T.B.H."/>
            <person name="Van de Peer Y."/>
        </authorList>
    </citation>
    <scope>NUCLEOTIDE SEQUENCE [LARGE SCALE GENOMIC DNA]</scope>
    <source>
        <strain evidence="13">cv. Finnish</strain>
    </source>
</reference>
<dbReference type="GO" id="GO:0003677">
    <property type="term" value="F:DNA binding"/>
    <property type="evidence" value="ECO:0007669"/>
    <property type="project" value="UniProtKB-KW"/>
</dbReference>
<feature type="compositionally biased region" description="Basic and acidic residues" evidence="9">
    <location>
        <begin position="581"/>
        <end position="595"/>
    </location>
</feature>
<dbReference type="GO" id="GO:0030628">
    <property type="term" value="F:pre-mRNA 3'-splice site binding"/>
    <property type="evidence" value="ECO:0000318"/>
    <property type="project" value="GO_Central"/>
</dbReference>
<feature type="region of interest" description="Disordered" evidence="9">
    <location>
        <begin position="424"/>
        <end position="595"/>
    </location>
</feature>
<evidence type="ECO:0000256" key="3">
    <source>
        <dbReference type="ARBA" id="ARBA00022771"/>
    </source>
</evidence>
<dbReference type="SUPFAM" id="SSF54928">
    <property type="entry name" value="RNA-binding domain, RBD"/>
    <property type="match status" value="1"/>
</dbReference>
<dbReference type="Gene3D" id="3.30.70.330">
    <property type="match status" value="1"/>
</dbReference>
<accession>A0A0K9PF01</accession>
<feature type="compositionally biased region" description="Basic and acidic residues" evidence="9">
    <location>
        <begin position="82"/>
        <end position="107"/>
    </location>
</feature>
<evidence type="ECO:0000313" key="13">
    <source>
        <dbReference type="Proteomes" id="UP000036987"/>
    </source>
</evidence>
<dbReference type="InterPro" id="IPR009145">
    <property type="entry name" value="U2AF_small"/>
</dbReference>
<dbReference type="AlphaFoldDB" id="A0A0K9PF01"/>
<dbReference type="InterPro" id="IPR035979">
    <property type="entry name" value="RBD_domain_sf"/>
</dbReference>
<dbReference type="PRINTS" id="PR01848">
    <property type="entry name" value="U2AUXFACTOR"/>
</dbReference>
<keyword evidence="2" id="KW-0677">Repeat</keyword>
<dbReference type="InterPro" id="IPR012677">
    <property type="entry name" value="Nucleotide-bd_a/b_plait_sf"/>
</dbReference>
<dbReference type="SMART" id="SM00356">
    <property type="entry name" value="ZnF_C3H1"/>
    <property type="match status" value="2"/>
</dbReference>
<feature type="compositionally biased region" description="Basic residues" evidence="9">
    <location>
        <begin position="9"/>
        <end position="24"/>
    </location>
</feature>
<evidence type="ECO:0000256" key="8">
    <source>
        <dbReference type="PROSITE-ProRule" id="PRU00723"/>
    </source>
</evidence>
<proteinExistence type="predicted"/>
<evidence type="ECO:0000259" key="10">
    <source>
        <dbReference type="PROSITE" id="PS50102"/>
    </source>
</evidence>
<feature type="domain" description="RRM" evidence="10">
    <location>
        <begin position="230"/>
        <end position="330"/>
    </location>
</feature>
<dbReference type="SMART" id="SM00360">
    <property type="entry name" value="RRM"/>
    <property type="match status" value="1"/>
</dbReference>
<feature type="region of interest" description="Disordered" evidence="9">
    <location>
        <begin position="1"/>
        <end position="46"/>
    </location>
</feature>
<keyword evidence="3 8" id="KW-0863">Zinc-finger</keyword>
<dbReference type="InterPro" id="IPR003954">
    <property type="entry name" value="RRM_euk-type"/>
</dbReference>
<dbReference type="GO" id="GO:0089701">
    <property type="term" value="C:U2AF complex"/>
    <property type="evidence" value="ECO:0000318"/>
    <property type="project" value="GO_Central"/>
</dbReference>
<name>A0A0K9PF01_ZOSMR</name>
<dbReference type="InterPro" id="IPR000504">
    <property type="entry name" value="RRM_dom"/>
</dbReference>
<gene>
    <name evidence="12" type="ORF">ZOSMA_25G00060</name>
</gene>
<feature type="compositionally biased region" description="Basic and acidic residues" evidence="9">
    <location>
        <begin position="545"/>
        <end position="563"/>
    </location>
</feature>
<dbReference type="EMBL" id="LFYR01000889">
    <property type="protein sequence ID" value="KMZ67623.1"/>
    <property type="molecule type" value="Genomic_DNA"/>
</dbReference>
<keyword evidence="1 8" id="KW-0479">Metal-binding</keyword>
<feature type="compositionally biased region" description="Basic and acidic residues" evidence="9">
    <location>
        <begin position="424"/>
        <end position="455"/>
    </location>
</feature>
<feature type="compositionally biased region" description="Basic and acidic residues" evidence="9">
    <location>
        <begin position="496"/>
        <end position="513"/>
    </location>
</feature>
<feature type="zinc finger region" description="C3H1-type" evidence="8">
    <location>
        <begin position="198"/>
        <end position="226"/>
    </location>
</feature>
<keyword evidence="4 8" id="KW-0862">Zinc</keyword>
<evidence type="ECO:0000256" key="2">
    <source>
        <dbReference type="ARBA" id="ARBA00022737"/>
    </source>
</evidence>
<sequence length="595" mass="70433">MMSTTMSRKEKRKSMKKQKRKQIRKAIAVKERTEEESRRDDPDEQLKARLREMEEVEVFEREMNKFEERERLFLESVATKKAMETAEAEQRQKMISEEFGNRDKDDKSPDDEDWEYVEEGPAEIIWKDNEIIVKKKRIKVPKRSANQVLTKTEDDDRPTSNPLPPQSTVFSDYNNEPPLSAHQLLESVAQQTPNFGTEQDKAHCPFHLKTGVCRFGDRCNRTHFYASKSCTLLIKNMYSGPGISWEQDEELEHTDEEIEQCYEEFYEDVHTEFLKYGEIVNLKVCRNGSFHLRGNVYVHYKSFESAELAHSSMNGRYFAGKQIVCEFVSVTRWRVAICGEYMKSRLKTCSRGSACNFIHCFRNPGGDYEWADWDNPPPRHWVKKMMVLFGHSDDLESPKHRYLVNGESQEKFKENTYTDERIYPESRHAITTNSEKDSHLRDYSRRKQRRSHSEWEQSDDEVYTNIHYSGKRHRRGDSSEFSSEYQVRHHSRRRHSTPDHSRVYRDDCSEHSYKNSSRFNHTNLSGVDKEYKESSSQKQHSSYFSHEDRHMRDTSTKNRHDKNINVSSSSRREHSKKKRKISENGHPDHDLHDAC</sequence>
<feature type="domain" description="C3H1-type" evidence="11">
    <location>
        <begin position="198"/>
        <end position="226"/>
    </location>
</feature>
<evidence type="ECO:0000256" key="6">
    <source>
        <dbReference type="ARBA" id="ARBA00023125"/>
    </source>
</evidence>
<keyword evidence="6" id="KW-0238">DNA-binding</keyword>
<feature type="zinc finger region" description="C3H1-type" evidence="8">
    <location>
        <begin position="332"/>
        <end position="362"/>
    </location>
</feature>
<evidence type="ECO:0000256" key="7">
    <source>
        <dbReference type="PROSITE-ProRule" id="PRU00176"/>
    </source>
</evidence>
<dbReference type="SMART" id="SM00361">
    <property type="entry name" value="RRM_1"/>
    <property type="match status" value="1"/>
</dbReference>
<evidence type="ECO:0000256" key="4">
    <source>
        <dbReference type="ARBA" id="ARBA00022833"/>
    </source>
</evidence>